<feature type="domain" description="Type I restriction modification DNA specificity" evidence="4">
    <location>
        <begin position="196"/>
        <end position="367"/>
    </location>
</feature>
<keyword evidence="5" id="KW-0378">Hydrolase</keyword>
<evidence type="ECO:0000256" key="1">
    <source>
        <dbReference type="ARBA" id="ARBA00010923"/>
    </source>
</evidence>
<organism evidence="5 6">
    <name type="scientific">Fructobacillus papyrifericola</name>
    <dbReference type="NCBI Taxonomy" id="2713172"/>
    <lineage>
        <taxon>Bacteria</taxon>
        <taxon>Bacillati</taxon>
        <taxon>Bacillota</taxon>
        <taxon>Bacilli</taxon>
        <taxon>Lactobacillales</taxon>
        <taxon>Lactobacillaceae</taxon>
        <taxon>Fructobacillus</taxon>
    </lineage>
</organism>
<dbReference type="PANTHER" id="PTHR30408:SF12">
    <property type="entry name" value="TYPE I RESTRICTION ENZYME MJAVIII SPECIFICITY SUBUNIT"/>
    <property type="match status" value="1"/>
</dbReference>
<evidence type="ECO:0000259" key="4">
    <source>
        <dbReference type="Pfam" id="PF01420"/>
    </source>
</evidence>
<dbReference type="SUPFAM" id="SSF116734">
    <property type="entry name" value="DNA methylase specificity domain"/>
    <property type="match status" value="2"/>
</dbReference>
<keyword evidence="5" id="KW-0540">Nuclease</keyword>
<evidence type="ECO:0000313" key="5">
    <source>
        <dbReference type="EMBL" id="MBS9336815.1"/>
    </source>
</evidence>
<gene>
    <name evidence="5" type="ORF">G6R28_06175</name>
</gene>
<evidence type="ECO:0000256" key="2">
    <source>
        <dbReference type="ARBA" id="ARBA00022747"/>
    </source>
</evidence>
<dbReference type="Gene3D" id="3.90.220.20">
    <property type="entry name" value="DNA methylase specificity domains"/>
    <property type="match status" value="2"/>
</dbReference>
<name>A0ABS5QW79_9LACO</name>
<evidence type="ECO:0000313" key="6">
    <source>
        <dbReference type="Proteomes" id="UP000735205"/>
    </source>
</evidence>
<comment type="caution">
    <text evidence="5">The sequence shown here is derived from an EMBL/GenBank/DDBJ whole genome shotgun (WGS) entry which is preliminary data.</text>
</comment>
<dbReference type="Pfam" id="PF01420">
    <property type="entry name" value="Methylase_S"/>
    <property type="match status" value="1"/>
</dbReference>
<dbReference type="InterPro" id="IPR052021">
    <property type="entry name" value="Type-I_RS_S_subunit"/>
</dbReference>
<keyword evidence="2" id="KW-0680">Restriction system</keyword>
<keyword evidence="3" id="KW-0238">DNA-binding</keyword>
<accession>A0ABS5QW79</accession>
<keyword evidence="6" id="KW-1185">Reference proteome</keyword>
<comment type="similarity">
    <text evidence="1">Belongs to the type-I restriction system S methylase family.</text>
</comment>
<dbReference type="RefSeq" id="WP_213793363.1">
    <property type="nucleotide sequence ID" value="NZ_JAAMFJ010000007.1"/>
</dbReference>
<proteinExistence type="inferred from homology"/>
<sequence>MMLVVFLVDWEQRKLGDEFVKVNERNNGQFAKDKWISVAKMYFQSVDKVQSNNIDTRTYVMRMGDIAFEGHPNKDFRFGRFVANDIGDGVVSELFPIYRHIGKYDLEYWKYAIHLERIMGPILSKSITSSGNSSNKINEHHFLKHRINVPNLNEQRKIGHLLKELEIALTLHQRITSYVEWAFHSAFFFIEKVMYDWEQRKLDEISTRVRGNNGDMTLPTLTISAAMGWLNQKERFSGNIAGAEQENYTLLSKGQLSYNHGNSKLAKYGTVFTLENYQKALVPRVYHSFDVSTAANPKFIEYLFATRKPDRELRKLISSGARMDGLLNINYDAFMSITISVPMKEEQERISRIIDGLNDSITLHQRIVPP</sequence>
<protein>
    <submittedName>
        <fullName evidence="5">Restriction endonuclease subunit S</fullName>
    </submittedName>
</protein>
<dbReference type="PANTHER" id="PTHR30408">
    <property type="entry name" value="TYPE-1 RESTRICTION ENZYME ECOKI SPECIFICITY PROTEIN"/>
    <property type="match status" value="1"/>
</dbReference>
<dbReference type="InterPro" id="IPR000055">
    <property type="entry name" value="Restrct_endonuc_typeI_TRD"/>
</dbReference>
<reference evidence="5 6" key="1">
    <citation type="submission" date="2020-02" db="EMBL/GenBank/DDBJ databases">
        <title>Fructobacillus sp. isolated from paper mulberry of Taiwan.</title>
        <authorList>
            <person name="Lin S.-T."/>
        </authorList>
    </citation>
    <scope>NUCLEOTIDE SEQUENCE [LARGE SCALE GENOMIC DNA]</scope>
    <source>
        <strain evidence="5 6">M1-21</strain>
    </source>
</reference>
<keyword evidence="5" id="KW-0255">Endonuclease</keyword>
<evidence type="ECO:0000256" key="3">
    <source>
        <dbReference type="ARBA" id="ARBA00023125"/>
    </source>
</evidence>
<dbReference type="InterPro" id="IPR044946">
    <property type="entry name" value="Restrct_endonuc_typeI_TRD_sf"/>
</dbReference>
<dbReference type="Proteomes" id="UP000735205">
    <property type="component" value="Unassembled WGS sequence"/>
</dbReference>
<dbReference type="EMBL" id="JAAMFJ010000007">
    <property type="protein sequence ID" value="MBS9336815.1"/>
    <property type="molecule type" value="Genomic_DNA"/>
</dbReference>
<dbReference type="GO" id="GO:0004519">
    <property type="term" value="F:endonuclease activity"/>
    <property type="evidence" value="ECO:0007669"/>
    <property type="project" value="UniProtKB-KW"/>
</dbReference>